<accession>A0A2P5A4R6</accession>
<dbReference type="InParanoid" id="A0A2P5A4R6"/>
<dbReference type="Proteomes" id="UP000237000">
    <property type="component" value="Unassembled WGS sequence"/>
</dbReference>
<organism evidence="1 2">
    <name type="scientific">Trema orientale</name>
    <name type="common">Charcoal tree</name>
    <name type="synonym">Celtis orientalis</name>
    <dbReference type="NCBI Taxonomy" id="63057"/>
    <lineage>
        <taxon>Eukaryota</taxon>
        <taxon>Viridiplantae</taxon>
        <taxon>Streptophyta</taxon>
        <taxon>Embryophyta</taxon>
        <taxon>Tracheophyta</taxon>
        <taxon>Spermatophyta</taxon>
        <taxon>Magnoliopsida</taxon>
        <taxon>eudicotyledons</taxon>
        <taxon>Gunneridae</taxon>
        <taxon>Pentapetalae</taxon>
        <taxon>rosids</taxon>
        <taxon>fabids</taxon>
        <taxon>Rosales</taxon>
        <taxon>Cannabaceae</taxon>
        <taxon>Trema</taxon>
    </lineage>
</organism>
<name>A0A2P5A4R6_TREOI</name>
<evidence type="ECO:0000313" key="1">
    <source>
        <dbReference type="EMBL" id="PON31499.1"/>
    </source>
</evidence>
<evidence type="ECO:0000313" key="2">
    <source>
        <dbReference type="Proteomes" id="UP000237000"/>
    </source>
</evidence>
<protein>
    <submittedName>
        <fullName evidence="1">Uncharacterized protein</fullName>
    </submittedName>
</protein>
<keyword evidence="2" id="KW-1185">Reference proteome</keyword>
<reference evidence="2" key="1">
    <citation type="submission" date="2016-06" db="EMBL/GenBank/DDBJ databases">
        <title>Parallel loss of symbiosis genes in relatives of nitrogen-fixing non-legume Parasponia.</title>
        <authorList>
            <person name="Van Velzen R."/>
            <person name="Holmer R."/>
            <person name="Bu F."/>
            <person name="Rutten L."/>
            <person name="Van Zeijl A."/>
            <person name="Liu W."/>
            <person name="Santuari L."/>
            <person name="Cao Q."/>
            <person name="Sharma T."/>
            <person name="Shen D."/>
            <person name="Roswanjaya Y."/>
            <person name="Wardhani T."/>
            <person name="Kalhor M.S."/>
            <person name="Jansen J."/>
            <person name="Van den Hoogen J."/>
            <person name="Gungor B."/>
            <person name="Hartog M."/>
            <person name="Hontelez J."/>
            <person name="Verver J."/>
            <person name="Yang W.-C."/>
            <person name="Schijlen E."/>
            <person name="Repin R."/>
            <person name="Schilthuizen M."/>
            <person name="Schranz E."/>
            <person name="Heidstra R."/>
            <person name="Miyata K."/>
            <person name="Fedorova E."/>
            <person name="Kohlen W."/>
            <person name="Bisseling T."/>
            <person name="Smit S."/>
            <person name="Geurts R."/>
        </authorList>
    </citation>
    <scope>NUCLEOTIDE SEQUENCE [LARGE SCALE GENOMIC DNA]</scope>
    <source>
        <strain evidence="2">cv. RG33-2</strain>
    </source>
</reference>
<proteinExistence type="predicted"/>
<comment type="caution">
    <text evidence="1">The sequence shown here is derived from an EMBL/GenBank/DDBJ whole genome shotgun (WGS) entry which is preliminary data.</text>
</comment>
<sequence length="53" mass="5606">MSSAATAGLASTSVALSLKLGHPVSVTIAGMFWCPETVIAQMMTSTIMSKRFW</sequence>
<gene>
    <name evidence="1" type="ORF">TorRG33x02_357650</name>
</gene>
<dbReference type="AlphaFoldDB" id="A0A2P5A4R6"/>
<dbReference type="EMBL" id="JXTC01001337">
    <property type="protein sequence ID" value="PON31499.1"/>
    <property type="molecule type" value="Genomic_DNA"/>
</dbReference>